<feature type="region of interest" description="Disordered" evidence="1">
    <location>
        <begin position="1"/>
        <end position="27"/>
    </location>
</feature>
<dbReference type="EMBL" id="CP012117">
    <property type="protein sequence ID" value="ANP26881.1"/>
    <property type="molecule type" value="Genomic_DNA"/>
</dbReference>
<sequence>MMAQSAIGQQFVDAAEGHGGSGVSPSSGHPWCVMSASGSDATQATVGPCTCTHVRNRR</sequence>
<evidence type="ECO:0000313" key="3">
    <source>
        <dbReference type="Proteomes" id="UP000092596"/>
    </source>
</evidence>
<protein>
    <submittedName>
        <fullName evidence="2">Uncharacterized protein</fullName>
    </submittedName>
</protein>
<organism evidence="2 3">
    <name type="scientific">Dermabacter vaginalis</name>
    <dbReference type="NCBI Taxonomy" id="1630135"/>
    <lineage>
        <taxon>Bacteria</taxon>
        <taxon>Bacillati</taxon>
        <taxon>Actinomycetota</taxon>
        <taxon>Actinomycetes</taxon>
        <taxon>Micrococcales</taxon>
        <taxon>Dermabacteraceae</taxon>
        <taxon>Dermabacter</taxon>
    </lineage>
</organism>
<gene>
    <name evidence="2" type="ORF">DAD186_03220</name>
</gene>
<accession>A0A1B0ZG11</accession>
<proteinExistence type="predicted"/>
<dbReference type="KEGG" id="dva:DAD186_03220"/>
<dbReference type="STRING" id="1630135.DAD186_03220"/>
<name>A0A1B0ZG11_9MICO</name>
<dbReference type="Proteomes" id="UP000092596">
    <property type="component" value="Chromosome"/>
</dbReference>
<reference evidence="2 3" key="1">
    <citation type="submission" date="2015-06" db="EMBL/GenBank/DDBJ databases">
        <title>Investigation of pathophysiology for high-risk pregnancy and development of treatment modality based on it.</title>
        <authorList>
            <person name="Kim B.-C."/>
            <person name="Lim S."/>
        </authorList>
    </citation>
    <scope>NUCLEOTIDE SEQUENCE [LARGE SCALE GENOMIC DNA]</scope>
    <source>
        <strain evidence="2 3">AD1-86</strain>
    </source>
</reference>
<evidence type="ECO:0000313" key="2">
    <source>
        <dbReference type="EMBL" id="ANP26881.1"/>
    </source>
</evidence>
<evidence type="ECO:0000256" key="1">
    <source>
        <dbReference type="SAM" id="MobiDB-lite"/>
    </source>
</evidence>
<dbReference type="AlphaFoldDB" id="A0A1B0ZG11"/>